<dbReference type="RefSeq" id="YP_009307929.1">
    <property type="nucleotide sequence ID" value="NC_031401.1"/>
</dbReference>
<dbReference type="Proteomes" id="UP000219813">
    <property type="component" value="Apicoplast API"/>
</dbReference>
<evidence type="ECO:0000313" key="1">
    <source>
        <dbReference type="EMBL" id="BAL70584.1"/>
    </source>
</evidence>
<dbReference type="KEGG" id="pmal:POWCR01_gp08"/>
<dbReference type="GeneID" id="29295222"/>
<dbReference type="OMA" id="MIFNIHY"/>
<proteinExistence type="predicted"/>
<organism evidence="1">
    <name type="scientific">Plasmodium malariae</name>
    <dbReference type="NCBI Taxonomy" id="5858"/>
    <lineage>
        <taxon>Eukaryota</taxon>
        <taxon>Sar</taxon>
        <taxon>Alveolata</taxon>
        <taxon>Apicomplexa</taxon>
        <taxon>Aconoidasida</taxon>
        <taxon>Haemosporida</taxon>
        <taxon>Plasmodiidae</taxon>
        <taxon>Plasmodium</taxon>
        <taxon>Plasmodium (Plasmodium)</taxon>
    </lineage>
</organism>
<reference evidence="2 3" key="2">
    <citation type="submission" date="2016-06" db="EMBL/GenBank/DDBJ databases">
        <authorList>
            <consortium name="Pathogen Informatics"/>
        </authorList>
    </citation>
    <scope>NUCLEOTIDE SEQUENCE [LARGE SCALE GENOMIC DNA]</scope>
</reference>
<keyword evidence="1" id="KW-0933">Apicoplast</keyword>
<dbReference type="EMBL" id="AB649418">
    <property type="protein sequence ID" value="BAL70584.1"/>
    <property type="molecule type" value="Genomic_DNA"/>
</dbReference>
<dbReference type="AlphaFoldDB" id="H7CDG4"/>
<gene>
    <name evidence="1" type="primary">ORF105</name>
    <name evidence="2" type="ORF">PMUG01_API003900</name>
</gene>
<reference evidence="1" key="1">
    <citation type="journal article" date="2012" name="Mol. Biol. Evol.">
        <title>The Plasmodium Apicoplast Genome: Conserved Structure and Close Relationship of P. ovale to Rodent Malaria Parasites.</title>
        <authorList>
            <person name="Arisue N."/>
            <person name="Hashimoto T."/>
            <person name="Mitsui H."/>
            <person name="Palacpac N.M.Q."/>
            <person name="Kaneko A."/>
            <person name="Kawai S."/>
            <person name="Hasegawa M."/>
            <person name="Tanabe K."/>
            <person name="Horii T."/>
        </authorList>
    </citation>
    <scope>NUCLEOTIDE SEQUENCE</scope>
    <source>
        <strain evidence="1">Kisii67</strain>
    </source>
</reference>
<protein>
    <submittedName>
        <fullName evidence="1">Open reading frame 105</fullName>
    </submittedName>
</protein>
<keyword evidence="1" id="KW-0934">Plastid</keyword>
<evidence type="ECO:0000313" key="3">
    <source>
        <dbReference type="Proteomes" id="UP000219813"/>
    </source>
</evidence>
<dbReference type="VEuPathDB" id="PlasmoDB:PmUG01_API003900"/>
<name>H7CDG4_PLAMA</name>
<evidence type="ECO:0000313" key="2">
    <source>
        <dbReference type="EMBL" id="SBT86803.1"/>
    </source>
</evidence>
<geneLocation type="apicoplast" evidence="1"/>
<accession>H7CDG4</accession>
<sequence>MIFNLYYKLKKNLLLKKFKNIKKNNIKKFIYIKKYNILLKSKNSNCYIYNIINYKYKNLKLLYILSNKYNLILTKIINFYYIIYNNYNINYNNIHIIKNIFTYF</sequence>
<dbReference type="EMBL" id="LT594636">
    <property type="protein sequence ID" value="SBT86803.1"/>
    <property type="molecule type" value="Genomic_DNA"/>
</dbReference>
<keyword evidence="3" id="KW-1185">Reference proteome</keyword>